<gene>
    <name evidence="1" type="ORF">EV421DRAFT_1910161</name>
</gene>
<proteinExistence type="predicted"/>
<dbReference type="Proteomes" id="UP001175226">
    <property type="component" value="Unassembled WGS sequence"/>
</dbReference>
<protein>
    <submittedName>
        <fullName evidence="1">Uncharacterized protein</fullName>
    </submittedName>
</protein>
<dbReference type="EMBL" id="JAUEPT010000082">
    <property type="protein sequence ID" value="KAK0433313.1"/>
    <property type="molecule type" value="Genomic_DNA"/>
</dbReference>
<sequence length="154" mass="17708">MKVFVYDLSCPGTKLSLTTDTPQWCIKCVPSTLSYLPTYLSISHYIFFHPHIHHVPSSSVSNYSPFRLLCSSFLYSVRNVYLGCGHTINCPEEIPSKVRCEESNCKFSLFHPKSCKPPNCLHTCWQYHRYPEQYSPNINGYCPSCYQAMQGQGY</sequence>
<keyword evidence="2" id="KW-1185">Reference proteome</keyword>
<name>A0AA39IZH5_9AGAR</name>
<organism evidence="1 2">
    <name type="scientific">Armillaria borealis</name>
    <dbReference type="NCBI Taxonomy" id="47425"/>
    <lineage>
        <taxon>Eukaryota</taxon>
        <taxon>Fungi</taxon>
        <taxon>Dikarya</taxon>
        <taxon>Basidiomycota</taxon>
        <taxon>Agaricomycotina</taxon>
        <taxon>Agaricomycetes</taxon>
        <taxon>Agaricomycetidae</taxon>
        <taxon>Agaricales</taxon>
        <taxon>Marasmiineae</taxon>
        <taxon>Physalacriaceae</taxon>
        <taxon>Armillaria</taxon>
    </lineage>
</organism>
<reference evidence="1" key="1">
    <citation type="submission" date="2023-06" db="EMBL/GenBank/DDBJ databases">
        <authorList>
            <consortium name="Lawrence Berkeley National Laboratory"/>
            <person name="Ahrendt S."/>
            <person name="Sahu N."/>
            <person name="Indic B."/>
            <person name="Wong-Bajracharya J."/>
            <person name="Merenyi Z."/>
            <person name="Ke H.-M."/>
            <person name="Monk M."/>
            <person name="Kocsube S."/>
            <person name="Drula E."/>
            <person name="Lipzen A."/>
            <person name="Balint B."/>
            <person name="Henrissat B."/>
            <person name="Andreopoulos B."/>
            <person name="Martin F.M."/>
            <person name="Harder C.B."/>
            <person name="Rigling D."/>
            <person name="Ford K.L."/>
            <person name="Foster G.D."/>
            <person name="Pangilinan J."/>
            <person name="Papanicolaou A."/>
            <person name="Barry K."/>
            <person name="LaButti K."/>
            <person name="Viragh M."/>
            <person name="Koriabine M."/>
            <person name="Yan M."/>
            <person name="Riley R."/>
            <person name="Champramary S."/>
            <person name="Plett K.L."/>
            <person name="Tsai I.J."/>
            <person name="Slot J."/>
            <person name="Sipos G."/>
            <person name="Plett J."/>
            <person name="Nagy L.G."/>
            <person name="Grigoriev I.V."/>
        </authorList>
    </citation>
    <scope>NUCLEOTIDE SEQUENCE</scope>
    <source>
        <strain evidence="1">FPL87.14</strain>
    </source>
</reference>
<dbReference type="AlphaFoldDB" id="A0AA39IZH5"/>
<evidence type="ECO:0000313" key="1">
    <source>
        <dbReference type="EMBL" id="KAK0433313.1"/>
    </source>
</evidence>
<comment type="caution">
    <text evidence="1">The sequence shown here is derived from an EMBL/GenBank/DDBJ whole genome shotgun (WGS) entry which is preliminary data.</text>
</comment>
<evidence type="ECO:0000313" key="2">
    <source>
        <dbReference type="Proteomes" id="UP001175226"/>
    </source>
</evidence>
<accession>A0AA39IZH5</accession>